<dbReference type="AlphaFoldDB" id="X1BGM4"/>
<reference evidence="1" key="1">
    <citation type="journal article" date="2014" name="Front. Microbiol.">
        <title>High frequency of phylogenetically diverse reductive dehalogenase-homologous genes in deep subseafloor sedimentary metagenomes.</title>
        <authorList>
            <person name="Kawai M."/>
            <person name="Futagami T."/>
            <person name="Toyoda A."/>
            <person name="Takaki Y."/>
            <person name="Nishi S."/>
            <person name="Hori S."/>
            <person name="Arai W."/>
            <person name="Tsubouchi T."/>
            <person name="Morono Y."/>
            <person name="Uchiyama I."/>
            <person name="Ito T."/>
            <person name="Fujiyama A."/>
            <person name="Inagaki F."/>
            <person name="Takami H."/>
        </authorList>
    </citation>
    <scope>NUCLEOTIDE SEQUENCE</scope>
    <source>
        <strain evidence="1">Expedition CK06-06</strain>
    </source>
</reference>
<organism evidence="1">
    <name type="scientific">marine sediment metagenome</name>
    <dbReference type="NCBI Taxonomy" id="412755"/>
    <lineage>
        <taxon>unclassified sequences</taxon>
        <taxon>metagenomes</taxon>
        <taxon>ecological metagenomes</taxon>
    </lineage>
</organism>
<proteinExistence type="predicted"/>
<accession>X1BGM4</accession>
<comment type="caution">
    <text evidence="1">The sequence shown here is derived from an EMBL/GenBank/DDBJ whole genome shotgun (WGS) entry which is preliminary data.</text>
</comment>
<dbReference type="EMBL" id="BART01012387">
    <property type="protein sequence ID" value="GAG80347.1"/>
    <property type="molecule type" value="Genomic_DNA"/>
</dbReference>
<name>X1BGM4_9ZZZZ</name>
<gene>
    <name evidence="1" type="ORF">S01H4_25885</name>
</gene>
<feature type="non-terminal residue" evidence="1">
    <location>
        <position position="82"/>
    </location>
</feature>
<protein>
    <submittedName>
        <fullName evidence="1">Uncharacterized protein</fullName>
    </submittedName>
</protein>
<evidence type="ECO:0000313" key="1">
    <source>
        <dbReference type="EMBL" id="GAG80347.1"/>
    </source>
</evidence>
<sequence length="82" mass="8515">MKMKKYITLGLVITLVFSVGLVSAVKPDLASLPTTVNPSEGQATVVIPAHAVEVAPGVFSLGTAIDNGRVVEGYAIITYKEG</sequence>